<keyword evidence="3" id="KW-0064">Aspartyl protease</keyword>
<dbReference type="CDD" id="cd06067">
    <property type="entry name" value="H2MP_MemB-H2evol"/>
    <property type="match status" value="1"/>
</dbReference>
<name>Q2LYD6_SYNAS</name>
<dbReference type="InParanoid" id="Q2LYD6"/>
<dbReference type="InterPro" id="IPR004420">
    <property type="entry name" value="Pept_A31_hyd_mat_HycI"/>
</dbReference>
<evidence type="ECO:0000256" key="4">
    <source>
        <dbReference type="ARBA" id="ARBA00022801"/>
    </source>
</evidence>
<dbReference type="eggNOG" id="COG0680">
    <property type="taxonomic scope" value="Bacteria"/>
</dbReference>
<dbReference type="PRINTS" id="PR00446">
    <property type="entry name" value="HYDRGNUPTAKE"/>
</dbReference>
<evidence type="ECO:0000256" key="2">
    <source>
        <dbReference type="ARBA" id="ARBA00022670"/>
    </source>
</evidence>
<dbReference type="FunCoup" id="Q2LYD6">
    <property type="interactions" value="11"/>
</dbReference>
<dbReference type="GO" id="GO:0008047">
    <property type="term" value="F:enzyme activator activity"/>
    <property type="evidence" value="ECO:0007669"/>
    <property type="project" value="InterPro"/>
</dbReference>
<reference evidence="5 6" key="1">
    <citation type="journal article" date="2007" name="Proc. Natl. Acad. Sci. U.S.A.">
        <title>The genome of Syntrophus aciditrophicus: life at the thermodynamic limit of microbial growth.</title>
        <authorList>
            <person name="McInerney M.J."/>
            <person name="Rohlin L."/>
            <person name="Mouttaki H."/>
            <person name="Kim U."/>
            <person name="Krupp R.S."/>
            <person name="Rios-Hernandez L."/>
            <person name="Sieber J."/>
            <person name="Struchtemeyer C.G."/>
            <person name="Bhattacharyya A."/>
            <person name="Campbell J.W."/>
            <person name="Gunsalus R.P."/>
        </authorList>
    </citation>
    <scope>NUCLEOTIDE SEQUENCE [LARGE SCALE GENOMIC DNA]</scope>
    <source>
        <strain evidence="5 6">SB</strain>
    </source>
</reference>
<comment type="similarity">
    <text evidence="1">Belongs to the peptidase A31 family.</text>
</comment>
<dbReference type="MEROPS" id="A31.003"/>
<dbReference type="InterPro" id="IPR023430">
    <property type="entry name" value="Pept_HybD-like_dom_sf"/>
</dbReference>
<dbReference type="GO" id="GO:0004190">
    <property type="term" value="F:aspartic-type endopeptidase activity"/>
    <property type="evidence" value="ECO:0007669"/>
    <property type="project" value="UniProtKB-KW"/>
</dbReference>
<dbReference type="HOGENOM" id="CLU_099037_4_1_7"/>
<accession>Q2LYD6</accession>
<dbReference type="Gene3D" id="3.40.50.1450">
    <property type="entry name" value="HybD-like"/>
    <property type="match status" value="1"/>
</dbReference>
<evidence type="ECO:0000313" key="5">
    <source>
        <dbReference type="EMBL" id="ABC76006.1"/>
    </source>
</evidence>
<dbReference type="InterPro" id="IPR000671">
    <property type="entry name" value="Peptidase_A31"/>
</dbReference>
<dbReference type="KEGG" id="sat:SYN_02223"/>
<keyword evidence="2" id="KW-0645">Protease</keyword>
<gene>
    <name evidence="5" type="ORF">SYN_02223</name>
</gene>
<dbReference type="GO" id="GO:0016485">
    <property type="term" value="P:protein processing"/>
    <property type="evidence" value="ECO:0007669"/>
    <property type="project" value="TreeGrafter"/>
</dbReference>
<evidence type="ECO:0000256" key="1">
    <source>
        <dbReference type="ARBA" id="ARBA00006814"/>
    </source>
</evidence>
<dbReference type="Pfam" id="PF01750">
    <property type="entry name" value="HycI"/>
    <property type="match status" value="1"/>
</dbReference>
<dbReference type="AlphaFoldDB" id="Q2LYD6"/>
<dbReference type="PANTHER" id="PTHR30302:SF1">
    <property type="entry name" value="HYDROGENASE 2 MATURATION PROTEASE"/>
    <property type="match status" value="1"/>
</dbReference>
<dbReference type="NCBIfam" id="TIGR00072">
    <property type="entry name" value="hydrog_prot"/>
    <property type="match status" value="1"/>
</dbReference>
<evidence type="ECO:0000256" key="3">
    <source>
        <dbReference type="ARBA" id="ARBA00022750"/>
    </source>
</evidence>
<sequence>MSNLLNEEVLSALRPEGRTVMITIGNSLRADDGVGPFIGRKIADQKDFLVLNALMNPEDIVEDAIAYRPGKIVVIDAADFGGSPGEIRTIPLDQIQRYTVFSTHHFPISVLLGIIREETNASMAILGIQPESVEFGECMCSEVRQTALDIIEYLNNLCNSL</sequence>
<dbReference type="PANTHER" id="PTHR30302">
    <property type="entry name" value="HYDROGENASE 1 MATURATION PROTEASE"/>
    <property type="match status" value="1"/>
</dbReference>
<dbReference type="EMBL" id="CP000252">
    <property type="protein sequence ID" value="ABC76006.1"/>
    <property type="molecule type" value="Genomic_DNA"/>
</dbReference>
<protein>
    <submittedName>
        <fullName evidence="5">Ni,Fe-hydrogenase maturation factor</fullName>
    </submittedName>
</protein>
<organism evidence="5 6">
    <name type="scientific">Syntrophus aciditrophicus (strain SB)</name>
    <dbReference type="NCBI Taxonomy" id="56780"/>
    <lineage>
        <taxon>Bacteria</taxon>
        <taxon>Pseudomonadati</taxon>
        <taxon>Thermodesulfobacteriota</taxon>
        <taxon>Syntrophia</taxon>
        <taxon>Syntrophales</taxon>
        <taxon>Syntrophaceae</taxon>
        <taxon>Syntrophus</taxon>
    </lineage>
</organism>
<dbReference type="SUPFAM" id="SSF53163">
    <property type="entry name" value="HybD-like"/>
    <property type="match status" value="1"/>
</dbReference>
<keyword evidence="6" id="KW-1185">Reference proteome</keyword>
<evidence type="ECO:0000313" key="6">
    <source>
        <dbReference type="Proteomes" id="UP000001933"/>
    </source>
</evidence>
<dbReference type="Proteomes" id="UP000001933">
    <property type="component" value="Chromosome"/>
</dbReference>
<keyword evidence="4" id="KW-0378">Hydrolase</keyword>
<proteinExistence type="inferred from homology"/>
<dbReference type="STRING" id="56780.SYN_02223"/>